<keyword evidence="3" id="KW-0012">Acyltransferase</keyword>
<gene>
    <name evidence="3" type="ORF">IAA28_00190</name>
</gene>
<comment type="caution">
    <text evidence="3">The sequence shown here is derived from an EMBL/GenBank/DDBJ whole genome shotgun (WGS) entry which is preliminary data.</text>
</comment>
<dbReference type="Gene3D" id="3.30.1050.10">
    <property type="entry name" value="SCP2 sterol-binding domain"/>
    <property type="match status" value="1"/>
</dbReference>
<dbReference type="InterPro" id="IPR025559">
    <property type="entry name" value="Eis_dom"/>
</dbReference>
<dbReference type="PANTHER" id="PTHR37817">
    <property type="entry name" value="N-ACETYLTRANSFERASE EIS"/>
    <property type="match status" value="1"/>
</dbReference>
<feature type="compositionally biased region" description="Low complexity" evidence="1">
    <location>
        <begin position="139"/>
        <end position="156"/>
    </location>
</feature>
<dbReference type="PANTHER" id="PTHR37817:SF1">
    <property type="entry name" value="N-ACETYLTRANSFERASE EIS"/>
    <property type="match status" value="1"/>
</dbReference>
<dbReference type="InterPro" id="IPR000182">
    <property type="entry name" value="GNAT_dom"/>
</dbReference>
<dbReference type="SUPFAM" id="SSF55718">
    <property type="entry name" value="SCP-like"/>
    <property type="match status" value="1"/>
</dbReference>
<keyword evidence="3" id="KW-0808">Transferase</keyword>
<dbReference type="InterPro" id="IPR051554">
    <property type="entry name" value="Acetyltransferase_Eis"/>
</dbReference>
<protein>
    <submittedName>
        <fullName evidence="3">GNAT family N-acetyltransferase</fullName>
        <ecNumber evidence="3">2.3.1.-</ecNumber>
    </submittedName>
</protein>
<dbReference type="SUPFAM" id="SSF55729">
    <property type="entry name" value="Acyl-CoA N-acyltransferases (Nat)"/>
    <property type="match status" value="1"/>
</dbReference>
<dbReference type="AlphaFoldDB" id="A0A9D1W2R0"/>
<dbReference type="InterPro" id="IPR016181">
    <property type="entry name" value="Acyl_CoA_acyltransferase"/>
</dbReference>
<dbReference type="GO" id="GO:0030649">
    <property type="term" value="P:aminoglycoside antibiotic catabolic process"/>
    <property type="evidence" value="ECO:0007669"/>
    <property type="project" value="TreeGrafter"/>
</dbReference>
<dbReference type="PROSITE" id="PS51186">
    <property type="entry name" value="GNAT"/>
    <property type="match status" value="1"/>
</dbReference>
<reference evidence="3" key="1">
    <citation type="journal article" date="2021" name="PeerJ">
        <title>Extensive microbial diversity within the chicken gut microbiome revealed by metagenomics and culture.</title>
        <authorList>
            <person name="Gilroy R."/>
            <person name="Ravi A."/>
            <person name="Getino M."/>
            <person name="Pursley I."/>
            <person name="Horton D.L."/>
            <person name="Alikhan N.F."/>
            <person name="Baker D."/>
            <person name="Gharbi K."/>
            <person name="Hall N."/>
            <person name="Watson M."/>
            <person name="Adriaenssens E.M."/>
            <person name="Foster-Nyarko E."/>
            <person name="Jarju S."/>
            <person name="Secka A."/>
            <person name="Antonio M."/>
            <person name="Oren A."/>
            <person name="Chaudhuri R.R."/>
            <person name="La Ragione R."/>
            <person name="Hildebrand F."/>
            <person name="Pallen M.J."/>
        </authorList>
    </citation>
    <scope>NUCLEOTIDE SEQUENCE</scope>
    <source>
        <strain evidence="3">ChiGjej4B4-12881</strain>
    </source>
</reference>
<dbReference type="Pfam" id="PF13527">
    <property type="entry name" value="Acetyltransf_9"/>
    <property type="match status" value="1"/>
</dbReference>
<dbReference type="EC" id="2.3.1.-" evidence="3"/>
<accession>A0A9D1W2R0</accession>
<evidence type="ECO:0000313" key="4">
    <source>
        <dbReference type="Proteomes" id="UP000886780"/>
    </source>
</evidence>
<reference evidence="3" key="2">
    <citation type="submission" date="2021-04" db="EMBL/GenBank/DDBJ databases">
        <authorList>
            <person name="Gilroy R."/>
        </authorList>
    </citation>
    <scope>NUCLEOTIDE SEQUENCE</scope>
    <source>
        <strain evidence="3">ChiGjej4B4-12881</strain>
    </source>
</reference>
<name>A0A9D1W2R0_9FIRM</name>
<dbReference type="Pfam" id="PF13530">
    <property type="entry name" value="SCP2_2"/>
    <property type="match status" value="1"/>
</dbReference>
<proteinExistence type="predicted"/>
<evidence type="ECO:0000259" key="2">
    <source>
        <dbReference type="PROSITE" id="PS51186"/>
    </source>
</evidence>
<dbReference type="EMBL" id="DXEU01000004">
    <property type="protein sequence ID" value="HIX51207.1"/>
    <property type="molecule type" value="Genomic_DNA"/>
</dbReference>
<evidence type="ECO:0000256" key="1">
    <source>
        <dbReference type="SAM" id="MobiDB-lite"/>
    </source>
</evidence>
<organism evidence="3 4">
    <name type="scientific">Candidatus Lachnoclostridium stercoripullorum</name>
    <dbReference type="NCBI Taxonomy" id="2838635"/>
    <lineage>
        <taxon>Bacteria</taxon>
        <taxon>Bacillati</taxon>
        <taxon>Bacillota</taxon>
        <taxon>Clostridia</taxon>
        <taxon>Lachnospirales</taxon>
        <taxon>Lachnospiraceae</taxon>
    </lineage>
</organism>
<sequence>MRYLNQEEKKNSRELWEEAFPEDSRSFDDYYFEEKLRDNRILAEERGGNIIAMVQLNPYKVRLRERICSLSYIVGVATRADERHRGHMRRLLLRMLEDMNRENVPFTFLMPAAEAIYRPFDFRFIYDQPHLRFGDGSRAGEAPAEETASASGEASPAGVAWEEIPLPLTAQAAEEISRWQMENLTGRFEVCTVRDEAYVRRQMLELASEAGCLGICRDRAGNILGMESWWGFEKREQRFLYAVPGLAEEARPATPAIMARIVNLREFVKSISLEETAPASEMDFIIEVKDGLIPENDGVFRWSLDRLGSRLELSGERPEFSADIGTLCQWLFGYKIPGGLPERGGWIRPLRGVFLDEAV</sequence>
<dbReference type="Gene3D" id="3.40.630.30">
    <property type="match status" value="1"/>
</dbReference>
<dbReference type="Proteomes" id="UP000886780">
    <property type="component" value="Unassembled WGS sequence"/>
</dbReference>
<dbReference type="InterPro" id="IPR036527">
    <property type="entry name" value="SCP2_sterol-bd_dom_sf"/>
</dbReference>
<evidence type="ECO:0000313" key="3">
    <source>
        <dbReference type="EMBL" id="HIX51207.1"/>
    </source>
</evidence>
<feature type="domain" description="N-acetyltransferase" evidence="2">
    <location>
        <begin position="1"/>
        <end position="149"/>
    </location>
</feature>
<feature type="region of interest" description="Disordered" evidence="1">
    <location>
        <begin position="136"/>
        <end position="156"/>
    </location>
</feature>
<dbReference type="GO" id="GO:0034069">
    <property type="term" value="F:aminoglycoside N-acetyltransferase activity"/>
    <property type="evidence" value="ECO:0007669"/>
    <property type="project" value="TreeGrafter"/>
</dbReference>